<protein>
    <submittedName>
        <fullName evidence="1">Uncharacterized protein</fullName>
    </submittedName>
</protein>
<proteinExistence type="predicted"/>
<gene>
    <name evidence="1" type="ORF">AWC02_00460</name>
</gene>
<dbReference type="Proteomes" id="UP000193465">
    <property type="component" value="Unassembled WGS sequence"/>
</dbReference>
<reference evidence="1 2" key="1">
    <citation type="submission" date="2016-01" db="EMBL/GenBank/DDBJ databases">
        <title>The new phylogeny of the genus Mycobacterium.</title>
        <authorList>
            <person name="Tarcisio F."/>
            <person name="Conor M."/>
            <person name="Antonella G."/>
            <person name="Elisabetta G."/>
            <person name="Giulia F.S."/>
            <person name="Sara T."/>
            <person name="Anna F."/>
            <person name="Clotilde B."/>
            <person name="Roberto B."/>
            <person name="Veronica D.S."/>
            <person name="Fabio R."/>
            <person name="Monica P."/>
            <person name="Olivier J."/>
            <person name="Enrico T."/>
            <person name="Nicola S."/>
        </authorList>
    </citation>
    <scope>NUCLEOTIDE SEQUENCE [LARGE SCALE GENOMIC DNA]</scope>
    <source>
        <strain evidence="1 2">ATCC 27353</strain>
    </source>
</reference>
<dbReference type="RefSeq" id="WP_085127877.1">
    <property type="nucleotide sequence ID" value="NZ_LQOT01000023.1"/>
</dbReference>
<keyword evidence="2" id="KW-1185">Reference proteome</keyword>
<evidence type="ECO:0000313" key="1">
    <source>
        <dbReference type="EMBL" id="ORV49573.1"/>
    </source>
</evidence>
<dbReference type="EMBL" id="LQOT01000023">
    <property type="protein sequence ID" value="ORV49573.1"/>
    <property type="molecule type" value="Genomic_DNA"/>
</dbReference>
<sequence length="407" mass="43935">MAEKDEQAVPAWILATDDVAMPPVNVDGRMTPQRLEELRSALAAFVDAPIATLEVRPLPTSLDYSRGTPLGSASPLAQQLTELIDRTVQAGVSAGIESAQKALFRMVIPARVVDQFGAGFAEPASVPDVGDESESSAGAVEVIKFAATAVGVPPNISTAAAQLITMAVAAGISTYTGQRREVLDLLEKIQQDNLKAEWFDLNGCRSAIDRAAAVLLDEGQIGETLGLGPAVHTVDKAVARTEGRLAEWQQALDGFQGRRVELGNLERRFGNFDDAQNEFHSHLRLAALAIKLKRRIEVLQATQHAQLNPGNSFESFTKVLNAGSERLNQLESGINDVLRRLSTIEVDRSKGLRDFAFSAGEVDKMLRTTYRLRELGERLKPDSRADVAIEIARSSDGSVVVFPAAQT</sequence>
<accession>A0A1X1TYC8</accession>
<dbReference type="AlphaFoldDB" id="A0A1X1TYC8"/>
<organism evidence="1 2">
    <name type="scientific">Mycolicibacter engbaekii</name>
    <dbReference type="NCBI Taxonomy" id="188915"/>
    <lineage>
        <taxon>Bacteria</taxon>
        <taxon>Bacillati</taxon>
        <taxon>Actinomycetota</taxon>
        <taxon>Actinomycetes</taxon>
        <taxon>Mycobacteriales</taxon>
        <taxon>Mycobacteriaceae</taxon>
        <taxon>Mycolicibacter</taxon>
    </lineage>
</organism>
<name>A0A1X1TYC8_9MYCO</name>
<comment type="caution">
    <text evidence="1">The sequence shown here is derived from an EMBL/GenBank/DDBJ whole genome shotgun (WGS) entry which is preliminary data.</text>
</comment>
<evidence type="ECO:0000313" key="2">
    <source>
        <dbReference type="Proteomes" id="UP000193465"/>
    </source>
</evidence>